<keyword evidence="2" id="KW-1185">Reference proteome</keyword>
<evidence type="ECO:0000313" key="1">
    <source>
        <dbReference type="EMBL" id="MDY0748441.1"/>
    </source>
</evidence>
<sequence length="87" mass="9436">MTRRQLSEAAMRAAERCIPELAARSGREAYRQALAATGGVMVKTSRGLLVERRADGSSRVIKTLPPGKRVKIGTVLFKRAKPSDNAV</sequence>
<evidence type="ECO:0000313" key="2">
    <source>
        <dbReference type="Proteomes" id="UP001285263"/>
    </source>
</evidence>
<accession>A0ABU5DRV7</accession>
<protein>
    <submittedName>
        <fullName evidence="1">Uncharacterized protein</fullName>
    </submittedName>
</protein>
<name>A0ABU5DRV7_9BURK</name>
<dbReference type="EMBL" id="JAXCLA010000010">
    <property type="protein sequence ID" value="MDY0748441.1"/>
    <property type="molecule type" value="Genomic_DNA"/>
</dbReference>
<reference evidence="1 2" key="1">
    <citation type="submission" date="2023-11" db="EMBL/GenBank/DDBJ databases">
        <title>Paucibacter sp. nov., isolated from fresh soil in Korea.</title>
        <authorList>
            <person name="Le N.T.T."/>
        </authorList>
    </citation>
    <scope>NUCLEOTIDE SEQUENCE [LARGE SCALE GENOMIC DNA]</scope>
    <source>
        <strain evidence="1 2">R3-3</strain>
    </source>
</reference>
<dbReference type="RefSeq" id="WP_320426409.1">
    <property type="nucleotide sequence ID" value="NZ_JAXCLA010000010.1"/>
</dbReference>
<dbReference type="Proteomes" id="UP001285263">
    <property type="component" value="Unassembled WGS sequence"/>
</dbReference>
<gene>
    <name evidence="1" type="ORF">SNE35_28335</name>
</gene>
<organism evidence="1 2">
    <name type="scientific">Roseateles agri</name>
    <dbReference type="NCBI Taxonomy" id="3098619"/>
    <lineage>
        <taxon>Bacteria</taxon>
        <taxon>Pseudomonadati</taxon>
        <taxon>Pseudomonadota</taxon>
        <taxon>Betaproteobacteria</taxon>
        <taxon>Burkholderiales</taxon>
        <taxon>Sphaerotilaceae</taxon>
        <taxon>Roseateles</taxon>
    </lineage>
</organism>
<comment type="caution">
    <text evidence="1">The sequence shown here is derived from an EMBL/GenBank/DDBJ whole genome shotgun (WGS) entry which is preliminary data.</text>
</comment>
<proteinExistence type="predicted"/>